<dbReference type="InterPro" id="IPR012677">
    <property type="entry name" value="Nucleotide-bd_a/b_plait_sf"/>
</dbReference>
<feature type="compositionally biased region" description="Basic and acidic residues" evidence="3">
    <location>
        <begin position="500"/>
        <end position="509"/>
    </location>
</feature>
<dbReference type="Proteomes" id="UP000504635">
    <property type="component" value="Unplaced"/>
</dbReference>
<dbReference type="InParanoid" id="A0A6J2X5W9"/>
<feature type="domain" description="RRM" evidence="4">
    <location>
        <begin position="5"/>
        <end position="87"/>
    </location>
</feature>
<protein>
    <submittedName>
        <fullName evidence="6">Nucleolar protein 8</fullName>
    </submittedName>
</protein>
<sequence length="606" mass="71409">MDENKRIFISDLPEKLSENELRGYFSNYGEVSSIEIKKRKELGPKNKSLYFAYINLSTDHSQLNKCFRDTSNKQWDGGYLHLEIARESFLDRLKKEREENRTKNTTKVENISLQESKTNIKFNGSSRIENKKFKFKDNSSDSELDKMQENTKSRENVTDKKFVQISDLPSVPDLVIKNNKNKYVDKNHLKIPSVGKNYANEEPVNKIIINESKSNIKRLQSLQNMKKCYNNQQNLIREALRSVDNRSNKKIIFDGENKNINSFSSGIETKPLFQYDSDNEDESFLENFKIKEQFQGKEGQKLLELQSRYQNDKRFTLDERFIEHNTAEPKESNQMKPKDLMETENISEKTLEYERNTQLQILENIIGKSVKKGQDVNYNRIEKKVMRRFNATQEDYINLEVKQPKQDISCKKQKTKQMEEAENSKKPEVSKDVFYKVTDNLKETLQDKQTFSLLSTFGDNNTDKDTNTNSTEVKLSSNNLLKTKNPFKYDSTDEEDENEDIPHKDESKIQSDQIQPEIFSVNKSSQSVFWTEPLFFTNDDFRFQEGVDFLEKIRTDNKEFIKIRRELKGIVKAKIKNNERKNKMFKKKLGGMKKRKQIRMKKALKR</sequence>
<dbReference type="SMART" id="SM00360">
    <property type="entry name" value="RRM"/>
    <property type="match status" value="1"/>
</dbReference>
<evidence type="ECO:0000259" key="4">
    <source>
        <dbReference type="PROSITE" id="PS50102"/>
    </source>
</evidence>
<dbReference type="SUPFAM" id="SSF54928">
    <property type="entry name" value="RNA-binding domain, RBD"/>
    <property type="match status" value="1"/>
</dbReference>
<dbReference type="GeneID" id="115875284"/>
<evidence type="ECO:0000313" key="6">
    <source>
        <dbReference type="RefSeq" id="XP_030746568.1"/>
    </source>
</evidence>
<evidence type="ECO:0000256" key="2">
    <source>
        <dbReference type="PROSITE-ProRule" id="PRU00176"/>
    </source>
</evidence>
<dbReference type="GO" id="GO:0003723">
    <property type="term" value="F:RNA binding"/>
    <property type="evidence" value="ECO:0007669"/>
    <property type="project" value="UniProtKB-UniRule"/>
</dbReference>
<evidence type="ECO:0000256" key="3">
    <source>
        <dbReference type="SAM" id="MobiDB-lite"/>
    </source>
</evidence>
<dbReference type="InterPro" id="IPR000504">
    <property type="entry name" value="RRM_dom"/>
</dbReference>
<proteinExistence type="predicted"/>
<dbReference type="OrthoDB" id="21643at2759"/>
<dbReference type="PANTHER" id="PTHR48029">
    <property type="entry name" value="NUCLEOLAR PROTEIN 8"/>
    <property type="match status" value="1"/>
</dbReference>
<dbReference type="FunCoup" id="A0A6J2X5W9">
    <property type="interactions" value="1338"/>
</dbReference>
<reference evidence="6" key="1">
    <citation type="submission" date="2025-08" db="UniProtKB">
        <authorList>
            <consortium name="RefSeq"/>
        </authorList>
    </citation>
    <scope>IDENTIFICATION</scope>
    <source>
        <tissue evidence="6">Gonads</tissue>
    </source>
</reference>
<dbReference type="PROSITE" id="PS50102">
    <property type="entry name" value="RRM"/>
    <property type="match status" value="1"/>
</dbReference>
<dbReference type="InterPro" id="IPR035979">
    <property type="entry name" value="RBD_domain_sf"/>
</dbReference>
<keyword evidence="1 2" id="KW-0694">RNA-binding</keyword>
<keyword evidence="5" id="KW-1185">Reference proteome</keyword>
<dbReference type="Pfam" id="PF00076">
    <property type="entry name" value="RRM_1"/>
    <property type="match status" value="1"/>
</dbReference>
<feature type="compositionally biased region" description="Polar residues" evidence="3">
    <location>
        <begin position="472"/>
        <end position="482"/>
    </location>
</feature>
<feature type="region of interest" description="Disordered" evidence="3">
    <location>
        <begin position="456"/>
        <end position="509"/>
    </location>
</feature>
<name>A0A6J2X5W9_SITOR</name>
<dbReference type="Gene3D" id="3.30.70.330">
    <property type="match status" value="1"/>
</dbReference>
<accession>A0A6J2X5W9</accession>
<dbReference type="RefSeq" id="XP_030746568.1">
    <property type="nucleotide sequence ID" value="XM_030890708.1"/>
</dbReference>
<organism evidence="5 6">
    <name type="scientific">Sitophilus oryzae</name>
    <name type="common">Rice weevil</name>
    <name type="synonym">Curculio oryzae</name>
    <dbReference type="NCBI Taxonomy" id="7048"/>
    <lineage>
        <taxon>Eukaryota</taxon>
        <taxon>Metazoa</taxon>
        <taxon>Ecdysozoa</taxon>
        <taxon>Arthropoda</taxon>
        <taxon>Hexapoda</taxon>
        <taxon>Insecta</taxon>
        <taxon>Pterygota</taxon>
        <taxon>Neoptera</taxon>
        <taxon>Endopterygota</taxon>
        <taxon>Coleoptera</taxon>
        <taxon>Polyphaga</taxon>
        <taxon>Cucujiformia</taxon>
        <taxon>Curculionidae</taxon>
        <taxon>Dryophthorinae</taxon>
        <taxon>Sitophilus</taxon>
    </lineage>
</organism>
<dbReference type="PANTHER" id="PTHR48029:SF1">
    <property type="entry name" value="NUCLEOLAR PROTEIN 8"/>
    <property type="match status" value="1"/>
</dbReference>
<dbReference type="KEGG" id="soy:115875284"/>
<evidence type="ECO:0000256" key="1">
    <source>
        <dbReference type="ARBA" id="ARBA00022884"/>
    </source>
</evidence>
<evidence type="ECO:0000313" key="5">
    <source>
        <dbReference type="Proteomes" id="UP000504635"/>
    </source>
</evidence>
<dbReference type="AlphaFoldDB" id="A0A6J2X5W9"/>
<gene>
    <name evidence="6" type="primary">LOC115875284</name>
</gene>